<organism evidence="8 9">
    <name type="scientific">Micrococcus endophyticus</name>
    <dbReference type="NCBI Taxonomy" id="455343"/>
    <lineage>
        <taxon>Bacteria</taxon>
        <taxon>Bacillati</taxon>
        <taxon>Actinomycetota</taxon>
        <taxon>Actinomycetes</taxon>
        <taxon>Micrococcales</taxon>
        <taxon>Micrococcaceae</taxon>
        <taxon>Micrococcus</taxon>
    </lineage>
</organism>
<evidence type="ECO:0000256" key="1">
    <source>
        <dbReference type="ARBA" id="ARBA00022741"/>
    </source>
</evidence>
<dbReference type="Proteomes" id="UP000567246">
    <property type="component" value="Unassembled WGS sequence"/>
</dbReference>
<dbReference type="RefSeq" id="WP_184170446.1">
    <property type="nucleotide sequence ID" value="NZ_BAABAG010000010.1"/>
</dbReference>
<accession>A0A7W9JHT6</accession>
<keyword evidence="6" id="KW-0175">Coiled coil</keyword>
<gene>
    <name evidence="8" type="ORF">HDA33_000433</name>
</gene>
<dbReference type="PANTHER" id="PTHR11070:SF45">
    <property type="entry name" value="DNA 3'-5' HELICASE"/>
    <property type="match status" value="1"/>
</dbReference>
<evidence type="ECO:0000256" key="2">
    <source>
        <dbReference type="ARBA" id="ARBA00022801"/>
    </source>
</evidence>
<dbReference type="Pfam" id="PF00580">
    <property type="entry name" value="UvrD-helicase"/>
    <property type="match status" value="1"/>
</dbReference>
<dbReference type="AlphaFoldDB" id="A0A7W9JHT6"/>
<dbReference type="Gene3D" id="3.40.50.300">
    <property type="entry name" value="P-loop containing nucleotide triphosphate hydrolases"/>
    <property type="match status" value="3"/>
</dbReference>
<dbReference type="GO" id="GO:0003677">
    <property type="term" value="F:DNA binding"/>
    <property type="evidence" value="ECO:0007669"/>
    <property type="project" value="InterPro"/>
</dbReference>
<comment type="caution">
    <text evidence="8">The sequence shown here is derived from an EMBL/GenBank/DDBJ whole genome shotgun (WGS) entry which is preliminary data.</text>
</comment>
<dbReference type="PROSITE" id="PS51198">
    <property type="entry name" value="UVRD_HELICASE_ATP_BIND"/>
    <property type="match status" value="1"/>
</dbReference>
<dbReference type="GO" id="GO:0016787">
    <property type="term" value="F:hydrolase activity"/>
    <property type="evidence" value="ECO:0007669"/>
    <property type="project" value="UniProtKB-UniRule"/>
</dbReference>
<evidence type="ECO:0000256" key="3">
    <source>
        <dbReference type="ARBA" id="ARBA00022806"/>
    </source>
</evidence>
<dbReference type="EMBL" id="JACHMW010000001">
    <property type="protein sequence ID" value="MBB5847869.1"/>
    <property type="molecule type" value="Genomic_DNA"/>
</dbReference>
<keyword evidence="2 5" id="KW-0378">Hydrolase</keyword>
<proteinExistence type="predicted"/>
<name>A0A7W9JHT6_9MICC</name>
<reference evidence="8 9" key="1">
    <citation type="submission" date="2020-08" db="EMBL/GenBank/DDBJ databases">
        <title>Sequencing the genomes of 1000 actinobacteria strains.</title>
        <authorList>
            <person name="Klenk H.-P."/>
        </authorList>
    </citation>
    <scope>NUCLEOTIDE SEQUENCE [LARGE SCALE GENOMIC DNA]</scope>
    <source>
        <strain evidence="8 9">DSM 17945</strain>
    </source>
</reference>
<feature type="binding site" evidence="5">
    <location>
        <begin position="211"/>
        <end position="218"/>
    </location>
    <ligand>
        <name>ATP</name>
        <dbReference type="ChEBI" id="CHEBI:30616"/>
    </ligand>
</feature>
<dbReference type="SUPFAM" id="SSF52540">
    <property type="entry name" value="P-loop containing nucleoside triphosphate hydrolases"/>
    <property type="match status" value="1"/>
</dbReference>
<dbReference type="InterPro" id="IPR027417">
    <property type="entry name" value="P-loop_NTPase"/>
</dbReference>
<evidence type="ECO:0000256" key="5">
    <source>
        <dbReference type="PROSITE-ProRule" id="PRU00560"/>
    </source>
</evidence>
<protein>
    <submittedName>
        <fullName evidence="8">DNA helicase IV</fullName>
    </submittedName>
</protein>
<keyword evidence="3 5" id="KW-0347">Helicase</keyword>
<keyword evidence="1 5" id="KW-0547">Nucleotide-binding</keyword>
<dbReference type="PANTHER" id="PTHR11070">
    <property type="entry name" value="UVRD / RECB / PCRA DNA HELICASE FAMILY MEMBER"/>
    <property type="match status" value="1"/>
</dbReference>
<dbReference type="GO" id="GO:0000725">
    <property type="term" value="P:recombinational repair"/>
    <property type="evidence" value="ECO:0007669"/>
    <property type="project" value="TreeGrafter"/>
</dbReference>
<dbReference type="GO" id="GO:0043138">
    <property type="term" value="F:3'-5' DNA helicase activity"/>
    <property type="evidence" value="ECO:0007669"/>
    <property type="project" value="TreeGrafter"/>
</dbReference>
<feature type="domain" description="UvrD-like helicase ATP-binding" evidence="7">
    <location>
        <begin position="190"/>
        <end position="600"/>
    </location>
</feature>
<keyword evidence="9" id="KW-1185">Reference proteome</keyword>
<feature type="coiled-coil region" evidence="6">
    <location>
        <begin position="16"/>
        <end position="43"/>
    </location>
</feature>
<keyword evidence="4 5" id="KW-0067">ATP-binding</keyword>
<evidence type="ECO:0000256" key="6">
    <source>
        <dbReference type="SAM" id="Coils"/>
    </source>
</evidence>
<evidence type="ECO:0000313" key="8">
    <source>
        <dbReference type="EMBL" id="MBB5847869.1"/>
    </source>
</evidence>
<dbReference type="GO" id="GO:0005524">
    <property type="term" value="F:ATP binding"/>
    <property type="evidence" value="ECO:0007669"/>
    <property type="project" value="UniProtKB-UniRule"/>
</dbReference>
<dbReference type="InterPro" id="IPR014016">
    <property type="entry name" value="UvrD-like_ATP-bd"/>
</dbReference>
<dbReference type="InterPro" id="IPR000212">
    <property type="entry name" value="DNA_helicase_UvrD/REP"/>
</dbReference>
<sequence length="762" mass="83180">MTDAVSVRQSELELERARVAERYARLDALREEKERQLAAVRRTGLEGSLQNHSERDAFASLYEDRLAQLLAVDDRLVFGRLDLDPERAGDPDEERYIGRIGLTTEEHERLLVDWRAAEAGAFYQATAAHRGRVRRRRHLMLRGREVRDLEDDVLDPDLLGQEGVRADAQGALLAAVTARRTGRMGDIVATIQAEQDEVIRAPLAGAVVVQGGPGTGKTAVALHRAAYLLYTHRERLARSGVLIVGPSTAFMRYIERVLPSLGETGVIMASLGTLMPGVQAGPERDLDAAAVKGRLEMAQVIAHAVAQRQRLLAQPRRLMIEGTAVKLKPAAVRRARDRARATGKPHNEARVTFVKILVRELAEKLSKKLEKSSGAPVQRDLLLEDVRTSRDVRVALNLCWMPLTPQKLVGDLLTREHLLRAAAPWLSDGEVGALLRPADAPWTEADVPLLDEAAELLGRLEAPVKGGESAAQHERNLENARASLENMHQTLADMGVDGVVDAEQLAAANEARAVRRTTAETAAHDRTWTYGHVVVDEAQELSPMQWRLLARRCPMKSFTIVGDIAQSSRRDAAGSWASVLEPEFGDRWRLEELTVNYRSPARVMRWASQVAQAAGLEVSRPRAVREGEHAPRLTVRPGADLVALTLDAVAGERDRVPEGLVAVITAAAHAPELLAALRERWGRARVDTAPLPGVEIVVATPWETKGLEFDAVVLAAPERLVDDARGVVGDLYVAMTRATQSLSVVSTAAVAALPAGLADPPA</sequence>
<evidence type="ECO:0000313" key="9">
    <source>
        <dbReference type="Proteomes" id="UP000567246"/>
    </source>
</evidence>
<evidence type="ECO:0000259" key="7">
    <source>
        <dbReference type="PROSITE" id="PS51198"/>
    </source>
</evidence>
<dbReference type="GO" id="GO:0005829">
    <property type="term" value="C:cytosol"/>
    <property type="evidence" value="ECO:0007669"/>
    <property type="project" value="TreeGrafter"/>
</dbReference>
<evidence type="ECO:0000256" key="4">
    <source>
        <dbReference type="ARBA" id="ARBA00022840"/>
    </source>
</evidence>